<evidence type="ECO:0000259" key="3">
    <source>
        <dbReference type="PROSITE" id="PS50234"/>
    </source>
</evidence>
<dbReference type="SUPFAM" id="SSF53300">
    <property type="entry name" value="vWA-like"/>
    <property type="match status" value="1"/>
</dbReference>
<dbReference type="WBParaSite" id="PDA_v2.g7636.t1">
    <property type="protein sequence ID" value="PDA_v2.g7636.t1"/>
    <property type="gene ID" value="PDA_v2.g7636"/>
</dbReference>
<dbReference type="Pfam" id="PF00092">
    <property type="entry name" value="VWA"/>
    <property type="match status" value="1"/>
</dbReference>
<dbReference type="SMART" id="SM00034">
    <property type="entry name" value="CLECT"/>
    <property type="match status" value="1"/>
</dbReference>
<dbReference type="InterPro" id="IPR036465">
    <property type="entry name" value="vWFA_dom_sf"/>
</dbReference>
<dbReference type="PROSITE" id="PS50234">
    <property type="entry name" value="VWFA"/>
    <property type="match status" value="1"/>
</dbReference>
<evidence type="ECO:0000313" key="5">
    <source>
        <dbReference type="WBParaSite" id="PDA_v2.g7636.t1"/>
    </source>
</evidence>
<reference evidence="5" key="1">
    <citation type="submission" date="2022-11" db="UniProtKB">
        <authorList>
            <consortium name="WormBaseParasite"/>
        </authorList>
    </citation>
    <scope>IDENTIFICATION</scope>
</reference>
<dbReference type="CDD" id="cd00037">
    <property type="entry name" value="CLECT"/>
    <property type="match status" value="1"/>
</dbReference>
<name>A0A914R7R6_9BILA</name>
<protein>
    <submittedName>
        <fullName evidence="5">C-type lectin</fullName>
    </submittedName>
</protein>
<feature type="chain" id="PRO_5037019143" evidence="1">
    <location>
        <begin position="20"/>
        <end position="478"/>
    </location>
</feature>
<dbReference type="PROSITE" id="PS50041">
    <property type="entry name" value="C_TYPE_LECTIN_2"/>
    <property type="match status" value="1"/>
</dbReference>
<dbReference type="Proteomes" id="UP000887578">
    <property type="component" value="Unplaced"/>
</dbReference>
<keyword evidence="4" id="KW-1185">Reference proteome</keyword>
<dbReference type="InterPro" id="IPR016186">
    <property type="entry name" value="C-type_lectin-like/link_sf"/>
</dbReference>
<feature type="signal peptide" evidence="1">
    <location>
        <begin position="1"/>
        <end position="19"/>
    </location>
</feature>
<keyword evidence="1" id="KW-0732">Signal</keyword>
<proteinExistence type="predicted"/>
<sequence length="478" mass="51969">MNKILFFVFILCIFGYVKSDCPNGGIHSFTNSSICYSFVTEALEFIEAEKSCQSSGGHLASISDEYTNALLAQHAKKILIGATDFWIGGLDLGQKDHWIWIDGAKFTFSNWAWEEPNELPGFDCVGFTIAEEVWYTYDCFKLKPYVCEIPSTAPLPTAETRSPPTTTTQNVMSTLLITSTTPPTTPSPTLPSTIAGSTLLPLSPTMPPSITTSAPPKGLDRNCGCTRNKIWLDIVAVMDNSLSMGQTGFAQIQANLASIVGQLTLSSAPGYSSRIALVTFASAATKVADLNAFNDTNMFMKKLFAIPVVNDDEVNILSGLQMANTILGNNVVANRRRVVILYTSAYDDTGSESPVSLALNMREDNIKIITIAFSQKMGSDEVNKVGELAWPSFDFVNEEPGLPDKMYNALCQTNCFCPPNWQQYTTNITNKYAPGYGICLYLSSITSAWIPASFACGNEVPGAYLTTEKTSNFGAAAF</sequence>
<evidence type="ECO:0000313" key="4">
    <source>
        <dbReference type="Proteomes" id="UP000887578"/>
    </source>
</evidence>
<dbReference type="InterPro" id="IPR016187">
    <property type="entry name" value="CTDL_fold"/>
</dbReference>
<evidence type="ECO:0000259" key="2">
    <source>
        <dbReference type="PROSITE" id="PS50041"/>
    </source>
</evidence>
<dbReference type="SUPFAM" id="SSF56436">
    <property type="entry name" value="C-type lectin-like"/>
    <property type="match status" value="1"/>
</dbReference>
<organism evidence="4 5">
    <name type="scientific">Panagrolaimus davidi</name>
    <dbReference type="NCBI Taxonomy" id="227884"/>
    <lineage>
        <taxon>Eukaryota</taxon>
        <taxon>Metazoa</taxon>
        <taxon>Ecdysozoa</taxon>
        <taxon>Nematoda</taxon>
        <taxon>Chromadorea</taxon>
        <taxon>Rhabditida</taxon>
        <taxon>Tylenchina</taxon>
        <taxon>Panagrolaimomorpha</taxon>
        <taxon>Panagrolaimoidea</taxon>
        <taxon>Panagrolaimidae</taxon>
        <taxon>Panagrolaimus</taxon>
    </lineage>
</organism>
<dbReference type="Gene3D" id="3.10.100.10">
    <property type="entry name" value="Mannose-Binding Protein A, subunit A"/>
    <property type="match status" value="1"/>
</dbReference>
<dbReference type="PANTHER" id="PTHR31024">
    <property type="entry name" value="C-TYPE LECTIN"/>
    <property type="match status" value="1"/>
</dbReference>
<accession>A0A914R7R6</accession>
<dbReference type="InterPro" id="IPR001304">
    <property type="entry name" value="C-type_lectin-like"/>
</dbReference>
<dbReference type="PANTHER" id="PTHR31024:SF13">
    <property type="entry name" value="C-TYPE LECTIN DOMAIN-CONTAINING PROTEIN 160"/>
    <property type="match status" value="1"/>
</dbReference>
<feature type="domain" description="C-type lectin" evidence="2">
    <location>
        <begin position="31"/>
        <end position="148"/>
    </location>
</feature>
<feature type="domain" description="VWFA" evidence="3">
    <location>
        <begin position="233"/>
        <end position="410"/>
    </location>
</feature>
<dbReference type="InterPro" id="IPR002035">
    <property type="entry name" value="VWF_A"/>
</dbReference>
<dbReference type="Gene3D" id="3.40.50.410">
    <property type="entry name" value="von Willebrand factor, type A domain"/>
    <property type="match status" value="1"/>
</dbReference>
<evidence type="ECO:0000256" key="1">
    <source>
        <dbReference type="SAM" id="SignalP"/>
    </source>
</evidence>
<dbReference type="SMART" id="SM00327">
    <property type="entry name" value="VWA"/>
    <property type="match status" value="1"/>
</dbReference>
<dbReference type="Pfam" id="PF00059">
    <property type="entry name" value="Lectin_C"/>
    <property type="match status" value="1"/>
</dbReference>
<dbReference type="AlphaFoldDB" id="A0A914R7R6"/>